<keyword evidence="2" id="KW-1185">Reference proteome</keyword>
<sequence>MIFSKPFIYIDLDKESNFKYTPQTPIQGRIKIEVNKKLKDVSAIVCGLHGQASIVDTLSNKALTDQVKRIVKEGSFVNIVKNIPFDKNHTLDKNTKIETDFIFEIIPQCYFPSSNYCTFDKNYAIKVWYEVYVEIYRFDKHGKPQKLYIDYSKIVEVQGNQDPRVVKDVEFTPYTQSNTFIDKLKKFYYDSTLSALIPTSMSSNHSKTKFVRKLWNDNYKPEKYTLYTKTIPLTVIFSAPTSFDMSKPVYTQLKLDFQCDLLSVGIESNQTTDFVFNNQSTGLGIFQIESLKIHQEIKRVVTQGELSATHDDSKLLLHVHFENLIFDVKDFQYNKELETYIYSLNSEQLKTEGITQPLVEILNGTIVTTGEIRIIDQTDVSSFTEVPINYTTLSNLEFRWKISDGGSQCQKYNFETKCTPDFINNSL</sequence>
<proteinExistence type="predicted"/>
<dbReference type="Gene3D" id="2.60.40.640">
    <property type="match status" value="1"/>
</dbReference>
<organism evidence="1 2">
    <name type="scientific">Pichia inconspicua</name>
    <dbReference type="NCBI Taxonomy" id="52247"/>
    <lineage>
        <taxon>Eukaryota</taxon>
        <taxon>Fungi</taxon>
        <taxon>Dikarya</taxon>
        <taxon>Ascomycota</taxon>
        <taxon>Saccharomycotina</taxon>
        <taxon>Pichiomycetes</taxon>
        <taxon>Pichiales</taxon>
        <taxon>Pichiaceae</taxon>
        <taxon>Pichia</taxon>
    </lineage>
</organism>
<accession>A0A4T0X141</accession>
<dbReference type="InterPro" id="IPR014752">
    <property type="entry name" value="Arrestin-like_C"/>
</dbReference>
<gene>
    <name evidence="1" type="ORF">CANINC_002470</name>
</gene>
<name>A0A4T0X141_9ASCO</name>
<dbReference type="Proteomes" id="UP000307173">
    <property type="component" value="Unassembled WGS sequence"/>
</dbReference>
<reference evidence="1 2" key="1">
    <citation type="journal article" date="2019" name="Front. Genet.">
        <title>Whole-Genome Sequencing of the Opportunistic Yeast Pathogen Candida inconspicua Uncovers Its Hybrid Origin.</title>
        <authorList>
            <person name="Mixao V."/>
            <person name="Hansen A.P."/>
            <person name="Saus E."/>
            <person name="Boekhout T."/>
            <person name="Lass-Florl C."/>
            <person name="Gabaldon T."/>
        </authorList>
    </citation>
    <scope>NUCLEOTIDE SEQUENCE [LARGE SCALE GENOMIC DNA]</scope>
    <source>
        <strain evidence="1 2">CBS 180</strain>
    </source>
</reference>
<evidence type="ECO:0000313" key="2">
    <source>
        <dbReference type="Proteomes" id="UP000307173"/>
    </source>
</evidence>
<comment type="caution">
    <text evidence="1">The sequence shown here is derived from an EMBL/GenBank/DDBJ whole genome shotgun (WGS) entry which is preliminary data.</text>
</comment>
<evidence type="ECO:0000313" key="1">
    <source>
        <dbReference type="EMBL" id="TID28475.1"/>
    </source>
</evidence>
<dbReference type="EMBL" id="SELW01000396">
    <property type="protein sequence ID" value="TID28475.1"/>
    <property type="molecule type" value="Genomic_DNA"/>
</dbReference>
<dbReference type="AlphaFoldDB" id="A0A4T0X141"/>
<dbReference type="OrthoDB" id="3986512at2759"/>
<protein>
    <submittedName>
        <fullName evidence="1">Uncharacterized protein</fullName>
    </submittedName>
</protein>